<feature type="compositionally biased region" description="Low complexity" evidence="8">
    <location>
        <begin position="62"/>
        <end position="80"/>
    </location>
</feature>
<keyword evidence="4 7" id="KW-0472">Membrane</keyword>
<feature type="compositionally biased region" description="Basic and acidic residues" evidence="8">
    <location>
        <begin position="15"/>
        <end position="32"/>
    </location>
</feature>
<comment type="function">
    <text evidence="7">Functions as a peptidoglycan terminase that cleaves nascent peptidoglycan strands endolytically to terminate their elongation.</text>
</comment>
<gene>
    <name evidence="7 9" type="primary">mltG</name>
    <name evidence="9" type="ORF">R2Q92_11070</name>
</gene>
<evidence type="ECO:0000256" key="5">
    <source>
        <dbReference type="ARBA" id="ARBA00023239"/>
    </source>
</evidence>
<dbReference type="RefSeq" id="WP_194424832.1">
    <property type="nucleotide sequence ID" value="NZ_BAAAPT010000002.1"/>
</dbReference>
<dbReference type="NCBIfam" id="TIGR00247">
    <property type="entry name" value="endolytic transglycosylase MltG"/>
    <property type="match status" value="1"/>
</dbReference>
<feature type="site" description="Important for catalytic activity" evidence="7">
    <location>
        <position position="389"/>
    </location>
</feature>
<keyword evidence="6 7" id="KW-0961">Cell wall biogenesis/degradation</keyword>
<feature type="compositionally biased region" description="Pro residues" evidence="8">
    <location>
        <begin position="81"/>
        <end position="92"/>
    </location>
</feature>
<feature type="compositionally biased region" description="Low complexity" evidence="8">
    <location>
        <begin position="93"/>
        <end position="109"/>
    </location>
</feature>
<name>A0ABU5N8I0_9MICO</name>
<comment type="similarity">
    <text evidence="7">Belongs to the transglycosylase MltG family.</text>
</comment>
<dbReference type="CDD" id="cd08010">
    <property type="entry name" value="MltG_like"/>
    <property type="match status" value="1"/>
</dbReference>
<comment type="catalytic activity">
    <reaction evidence="7">
        <text>a peptidoglycan chain = a peptidoglycan chain with N-acetyl-1,6-anhydromuramyl-[peptide] at the reducing end + a peptidoglycan chain with N-acetylglucosamine at the non-reducing end.</text>
        <dbReference type="EC" id="4.2.2.29"/>
    </reaction>
</comment>
<keyword evidence="2 7" id="KW-0812">Transmembrane</keyword>
<evidence type="ECO:0000313" key="9">
    <source>
        <dbReference type="EMBL" id="MDZ8162373.1"/>
    </source>
</evidence>
<evidence type="ECO:0000256" key="7">
    <source>
        <dbReference type="HAMAP-Rule" id="MF_02065"/>
    </source>
</evidence>
<keyword evidence="5 7" id="KW-0456">Lyase</keyword>
<feature type="compositionally biased region" description="Basic and acidic residues" evidence="8">
    <location>
        <begin position="50"/>
        <end position="61"/>
    </location>
</feature>
<evidence type="ECO:0000256" key="1">
    <source>
        <dbReference type="ARBA" id="ARBA00022475"/>
    </source>
</evidence>
<dbReference type="Pfam" id="PF02618">
    <property type="entry name" value="YceG"/>
    <property type="match status" value="1"/>
</dbReference>
<keyword evidence="10" id="KW-1185">Reference proteome</keyword>
<dbReference type="InterPro" id="IPR003770">
    <property type="entry name" value="MLTG-like"/>
</dbReference>
<comment type="subcellular location">
    <subcellularLocation>
        <location evidence="7">Cell membrane</location>
        <topology evidence="7">Single-pass membrane protein</topology>
    </subcellularLocation>
</comment>
<dbReference type="Gene3D" id="3.30.1490.480">
    <property type="entry name" value="Endolytic murein transglycosylase"/>
    <property type="match status" value="1"/>
</dbReference>
<sequence>MPESSSSFDDPFADLFDKLPDPRRRETSRDTEGNQVPAPSGAPAPTSRRAAREAAARDAAARDAGPVDGPDEASSAESEIPSPPPASPPSSSPAPQSSSATPQSTNATPQSTNATPQSTRSGRRRPPEDARPAPPAESLDALFAGDGSTDRHGSTPPPRDKRRRRIGGWIALGIVLVLVGGLAGAAYVVWSTYEEQIREVMGWQEPADYEPGMATGEALVTISAGDTGGPISQSLYDAGVTKTPDAFYDMLVDTGQNPTFYPGVYQLQEQMTSEAALDALLDPENKLENSALLPEGLTVDQSLPLLAEGTGIPLEDFEAAVADPARYGVSADSLEGWLFPAMYTFDPETSAAEVIQTMVDRAIVSLDAAGVPDADREEILTIASIIQREAREEADFYKVSRVIQNRLAPDNEETFGRLEMDSTAQYGIGEDDGTVSSSEEALTDDNPWNTYVHPGLPIGPIANPGDVAIDAAMNPADGPWMYFVTVNLDTGETIFTNTYSEHLVAVEQWRDWCSENPDSGC</sequence>
<feature type="transmembrane region" description="Helical" evidence="7">
    <location>
        <begin position="169"/>
        <end position="190"/>
    </location>
</feature>
<organism evidence="9 10">
    <name type="scientific">Microbacterium aquimaris</name>
    <dbReference type="NCBI Taxonomy" id="459816"/>
    <lineage>
        <taxon>Bacteria</taxon>
        <taxon>Bacillati</taxon>
        <taxon>Actinomycetota</taxon>
        <taxon>Actinomycetes</taxon>
        <taxon>Micrococcales</taxon>
        <taxon>Microbacteriaceae</taxon>
        <taxon>Microbacterium</taxon>
    </lineage>
</organism>
<dbReference type="PANTHER" id="PTHR30518">
    <property type="entry name" value="ENDOLYTIC MUREIN TRANSGLYCOSYLASE"/>
    <property type="match status" value="1"/>
</dbReference>
<keyword evidence="3 7" id="KW-1133">Transmembrane helix</keyword>
<dbReference type="PANTHER" id="PTHR30518:SF2">
    <property type="entry name" value="ENDOLYTIC MUREIN TRANSGLYCOSYLASE"/>
    <property type="match status" value="1"/>
</dbReference>
<feature type="compositionally biased region" description="Low complexity" evidence="8">
    <location>
        <begin position="37"/>
        <end position="48"/>
    </location>
</feature>
<reference evidence="9 10" key="1">
    <citation type="submission" date="2023-10" db="EMBL/GenBank/DDBJ databases">
        <title>Microbacterium xanthum sp. nov., isolated from seaweed.</title>
        <authorList>
            <person name="Lee S.D."/>
        </authorList>
    </citation>
    <scope>NUCLEOTIDE SEQUENCE [LARGE SCALE GENOMIC DNA]</scope>
    <source>
        <strain evidence="9 10">KCTC 19124</strain>
    </source>
</reference>
<feature type="compositionally biased region" description="Polar residues" evidence="8">
    <location>
        <begin position="110"/>
        <end position="120"/>
    </location>
</feature>
<proteinExistence type="inferred from homology"/>
<evidence type="ECO:0000313" key="10">
    <source>
        <dbReference type="Proteomes" id="UP001291912"/>
    </source>
</evidence>
<protein>
    <recommendedName>
        <fullName evidence="7">Endolytic murein transglycosylase</fullName>
        <ecNumber evidence="7">4.2.2.29</ecNumber>
    </recommendedName>
    <alternativeName>
        <fullName evidence="7">Peptidoglycan lytic transglycosylase</fullName>
    </alternativeName>
    <alternativeName>
        <fullName evidence="7">Peptidoglycan polymerization terminase</fullName>
    </alternativeName>
</protein>
<dbReference type="EC" id="4.2.2.29" evidence="7"/>
<accession>A0ABU5N8I0</accession>
<keyword evidence="1 7" id="KW-1003">Cell membrane</keyword>
<dbReference type="HAMAP" id="MF_02065">
    <property type="entry name" value="MltG"/>
    <property type="match status" value="1"/>
</dbReference>
<evidence type="ECO:0000256" key="6">
    <source>
        <dbReference type="ARBA" id="ARBA00023316"/>
    </source>
</evidence>
<evidence type="ECO:0000256" key="8">
    <source>
        <dbReference type="SAM" id="MobiDB-lite"/>
    </source>
</evidence>
<dbReference type="Proteomes" id="UP001291912">
    <property type="component" value="Unassembled WGS sequence"/>
</dbReference>
<evidence type="ECO:0000256" key="3">
    <source>
        <dbReference type="ARBA" id="ARBA00022989"/>
    </source>
</evidence>
<dbReference type="EMBL" id="JAWJYN010000002">
    <property type="protein sequence ID" value="MDZ8162373.1"/>
    <property type="molecule type" value="Genomic_DNA"/>
</dbReference>
<evidence type="ECO:0000256" key="4">
    <source>
        <dbReference type="ARBA" id="ARBA00023136"/>
    </source>
</evidence>
<evidence type="ECO:0000256" key="2">
    <source>
        <dbReference type="ARBA" id="ARBA00022692"/>
    </source>
</evidence>
<feature type="region of interest" description="Disordered" evidence="8">
    <location>
        <begin position="1"/>
        <end position="163"/>
    </location>
</feature>
<comment type="caution">
    <text evidence="9">The sequence shown here is derived from an EMBL/GenBank/DDBJ whole genome shotgun (WGS) entry which is preliminary data.</text>
</comment>